<keyword evidence="4" id="KW-1185">Reference proteome</keyword>
<reference evidence="3" key="1">
    <citation type="submission" date="2023-06" db="EMBL/GenBank/DDBJ databases">
        <title>MT1 and MT2 Draft Genomes of Novel Species.</title>
        <authorList>
            <person name="Venkateswaran K."/>
        </authorList>
    </citation>
    <scope>NUCLEOTIDE SEQUENCE</scope>
    <source>
        <strain evidence="3">IIF3SC-B10</strain>
    </source>
</reference>
<dbReference type="EMBL" id="JAROCG010000001">
    <property type="protein sequence ID" value="MDN4609787.1"/>
    <property type="molecule type" value="Genomic_DNA"/>
</dbReference>
<proteinExistence type="predicted"/>
<evidence type="ECO:0000313" key="4">
    <source>
        <dbReference type="Proteomes" id="UP001174209"/>
    </source>
</evidence>
<keyword evidence="2" id="KW-0812">Transmembrane</keyword>
<accession>A0ABT8JY47</accession>
<dbReference type="Proteomes" id="UP001174209">
    <property type="component" value="Unassembled WGS sequence"/>
</dbReference>
<keyword evidence="2" id="KW-1133">Transmembrane helix</keyword>
<evidence type="ECO:0000256" key="1">
    <source>
        <dbReference type="SAM" id="MobiDB-lite"/>
    </source>
</evidence>
<evidence type="ECO:0000256" key="2">
    <source>
        <dbReference type="SAM" id="Phobius"/>
    </source>
</evidence>
<feature type="compositionally biased region" description="Basic and acidic residues" evidence="1">
    <location>
        <begin position="240"/>
        <end position="256"/>
    </location>
</feature>
<feature type="region of interest" description="Disordered" evidence="1">
    <location>
        <begin position="220"/>
        <end position="301"/>
    </location>
</feature>
<protein>
    <submittedName>
        <fullName evidence="3">Uncharacterized protein</fullName>
    </submittedName>
</protein>
<name>A0ABT8JY47_9MICC</name>
<feature type="transmembrane region" description="Helical" evidence="2">
    <location>
        <begin position="195"/>
        <end position="213"/>
    </location>
</feature>
<dbReference type="RefSeq" id="WP_301224474.1">
    <property type="nucleotide sequence ID" value="NZ_JAROCG010000001.1"/>
</dbReference>
<feature type="compositionally biased region" description="Low complexity" evidence="1">
    <location>
        <begin position="226"/>
        <end position="238"/>
    </location>
</feature>
<organism evidence="3 4">
    <name type="scientific">Arthrobacter burdickii</name>
    <dbReference type="NCBI Taxonomy" id="3035920"/>
    <lineage>
        <taxon>Bacteria</taxon>
        <taxon>Bacillati</taxon>
        <taxon>Actinomycetota</taxon>
        <taxon>Actinomycetes</taxon>
        <taxon>Micrococcales</taxon>
        <taxon>Micrococcaceae</taxon>
        <taxon>Arthrobacter</taxon>
    </lineage>
</organism>
<keyword evidence="2" id="KW-0472">Membrane</keyword>
<comment type="caution">
    <text evidence="3">The sequence shown here is derived from an EMBL/GenBank/DDBJ whole genome shotgun (WGS) entry which is preliminary data.</text>
</comment>
<feature type="compositionally biased region" description="Low complexity" evidence="1">
    <location>
        <begin position="258"/>
        <end position="278"/>
    </location>
</feature>
<sequence>MKKNARVTHDLEESAAIGAAFVAGVAAARAWASPHVDAAYGWAKPRWEKGVETAGPALQDTVRRTTEGIAGGIAVVTPRIQSGIDSVGPRITHVIDETTPKIQSTLDKATPALNSAKGKVVDDYLPALSNRLGEAADTAARSLAAATVPPLVEKVVTKATGDKKAVTNAQKRLVAATVQASKDLKRNQARKSGKGWLIIGIIASALVAGVAAWRASKPVEDPWKTPAPVNATPAPVAADKAQEAKDVVAEIKEAAERSATSSDDASATSKTPAADTASPVGGDTPDVTVKRTVGPTDEPKA</sequence>
<gene>
    <name evidence="3" type="ORF">P5G52_02800</name>
</gene>
<evidence type="ECO:0000313" key="3">
    <source>
        <dbReference type="EMBL" id="MDN4609787.1"/>
    </source>
</evidence>